<dbReference type="Proteomes" id="UP001642409">
    <property type="component" value="Unassembled WGS sequence"/>
</dbReference>
<evidence type="ECO:0000313" key="3">
    <source>
        <dbReference type="EMBL" id="CAL6052373.1"/>
    </source>
</evidence>
<dbReference type="InterPro" id="IPR046341">
    <property type="entry name" value="SET_dom_sf"/>
</dbReference>
<proteinExistence type="predicted"/>
<organism evidence="2">
    <name type="scientific">Hexamita inflata</name>
    <dbReference type="NCBI Taxonomy" id="28002"/>
    <lineage>
        <taxon>Eukaryota</taxon>
        <taxon>Metamonada</taxon>
        <taxon>Diplomonadida</taxon>
        <taxon>Hexamitidae</taxon>
        <taxon>Hexamitinae</taxon>
        <taxon>Hexamita</taxon>
    </lineage>
</organism>
<comment type="caution">
    <text evidence="2">The sequence shown here is derived from an EMBL/GenBank/DDBJ whole genome shotgun (WGS) entry which is preliminary data.</text>
</comment>
<dbReference type="Pfam" id="PF00856">
    <property type="entry name" value="SET"/>
    <property type="match status" value="1"/>
</dbReference>
<evidence type="ECO:0000259" key="1">
    <source>
        <dbReference type="PROSITE" id="PS50280"/>
    </source>
</evidence>
<dbReference type="AlphaFoldDB" id="A0AA86TD52"/>
<name>A0AA86TD52_9EUKA</name>
<reference evidence="2" key="1">
    <citation type="submission" date="2023-06" db="EMBL/GenBank/DDBJ databases">
        <authorList>
            <person name="Kurt Z."/>
        </authorList>
    </citation>
    <scope>NUCLEOTIDE SEQUENCE</scope>
</reference>
<gene>
    <name evidence="2" type="ORF">HINF_LOCUS2175</name>
    <name evidence="3" type="ORF">HINF_LOCUS44817</name>
</gene>
<evidence type="ECO:0000313" key="2">
    <source>
        <dbReference type="EMBL" id="CAI9914530.1"/>
    </source>
</evidence>
<keyword evidence="4" id="KW-1185">Reference proteome</keyword>
<accession>A0AA86TD52</accession>
<dbReference type="Gene3D" id="2.170.270.10">
    <property type="entry name" value="SET domain"/>
    <property type="match status" value="1"/>
</dbReference>
<evidence type="ECO:0000313" key="4">
    <source>
        <dbReference type="Proteomes" id="UP001642409"/>
    </source>
</evidence>
<reference evidence="3 4" key="2">
    <citation type="submission" date="2024-07" db="EMBL/GenBank/DDBJ databases">
        <authorList>
            <person name="Akdeniz Z."/>
        </authorList>
    </citation>
    <scope>NUCLEOTIDE SEQUENCE [LARGE SCALE GENOMIC DNA]</scope>
</reference>
<protein>
    <submittedName>
        <fullName evidence="2">SET domain</fullName>
    </submittedName>
    <submittedName>
        <fullName evidence="3">SET_domain</fullName>
    </submittedName>
</protein>
<dbReference type="EMBL" id="CAXDID020000192">
    <property type="protein sequence ID" value="CAL6052373.1"/>
    <property type="molecule type" value="Genomic_DNA"/>
</dbReference>
<dbReference type="SUPFAM" id="SSF82199">
    <property type="entry name" value="SET domain"/>
    <property type="match status" value="1"/>
</dbReference>
<feature type="domain" description="SET" evidence="1">
    <location>
        <begin position="130"/>
        <end position="257"/>
    </location>
</feature>
<sequence length="653" mass="76278">MQQVQTLNKDIIQGLSKSINIDVSLDDYSKLEYIPTNFSSNKINNKKVYATKSAHNILLKWKANASTKAIVLPTPCEQGDCDESSPNWQDQVPLHRECLVDISQKKLISTCTNHLITALMYNNQINYQGQHIKIKNSLNKYIGKGAFSRSKLSRGQVIAIYHGIYSLKSESLFDTGFSLGIKVCPELQQVIDSENGIANDQLIINAEYNHSLAKYFNSSCFSSCCHFIQTFVQGIPYVAIALTQDVQEDTELYLDYGESMLKKIGFCNCQQYNCRLPKYPYKMKFDNIKNLDQILEFNLFYLAKFQNIAINTYKINLLSNGSLSIENTMKLIHQLQRISQCSDQIKIYNQQRFDIYHSDLKLPKTANEFSSDTEKQQAKLYDKEQQCIAEKQQIIQNLNYVVLPFRLAEGKYFDINRNRLIVYIAQYPHSRCFKKYNTIEYSLLFNILSLKCQIHTPYYFTYRTISSQQFLINLVRFVQLSITECQLIVTYFYDTVITQCINEYLGKLASSEYFSVDFFKLQSRQSYNHKLVEPIYIQALLQAKQLVQKIIKPSILEKLKEYKHEDYSQEEFISSILQFKHQQSDIQLKWSYLNCNKYLNDFNQNETFIKIIEYYVKNPFKQNSVLVELSYIQNIQQIDKVMENLLNKVKSSK</sequence>
<dbReference type="EMBL" id="CATOUU010000052">
    <property type="protein sequence ID" value="CAI9914530.1"/>
    <property type="molecule type" value="Genomic_DNA"/>
</dbReference>
<dbReference type="InterPro" id="IPR001214">
    <property type="entry name" value="SET_dom"/>
</dbReference>
<dbReference type="PROSITE" id="PS50280">
    <property type="entry name" value="SET"/>
    <property type="match status" value="1"/>
</dbReference>